<dbReference type="EMBL" id="SGXC01000002">
    <property type="protein sequence ID" value="RZS81839.1"/>
    <property type="molecule type" value="Genomic_DNA"/>
</dbReference>
<dbReference type="Pfam" id="PF00126">
    <property type="entry name" value="HTH_1"/>
    <property type="match status" value="1"/>
</dbReference>
<evidence type="ECO:0000259" key="5">
    <source>
        <dbReference type="PROSITE" id="PS50931"/>
    </source>
</evidence>
<dbReference type="Gene3D" id="1.10.10.10">
    <property type="entry name" value="Winged helix-like DNA-binding domain superfamily/Winged helix DNA-binding domain"/>
    <property type="match status" value="1"/>
</dbReference>
<dbReference type="InterPro" id="IPR000847">
    <property type="entry name" value="LysR_HTH_N"/>
</dbReference>
<dbReference type="GO" id="GO:0003700">
    <property type="term" value="F:DNA-binding transcription factor activity"/>
    <property type="evidence" value="ECO:0007669"/>
    <property type="project" value="InterPro"/>
</dbReference>
<evidence type="ECO:0000256" key="3">
    <source>
        <dbReference type="ARBA" id="ARBA00023125"/>
    </source>
</evidence>
<dbReference type="PROSITE" id="PS50931">
    <property type="entry name" value="HTH_LYSR"/>
    <property type="match status" value="1"/>
</dbReference>
<sequence length="319" mass="35210">MNFQQLRSVREALRRNFNLTEVANTLYTSQPGVSRQIRELEDELGTTIFERAGKRLTGLTEPGKEIVIIIERLLLEQENLKRAAQEFGARDQGRLTIATTHTQARYALPVVVQAFRRSFPQVHLNLQQGSPLHIAEWVASGQADIGIATEGLQADARLSTFAGYRWNHVIVAPPGHPILARERPTVEELARHPLITYDTGLTGRSHIDEAFARAGIVPDIVLTAMDADVIKTYVAAGLGIGIIAAMAYDSEEDTKLRSLAADHLFASNMTRLAVRRGAYLRNFAIAFIEMFAPHLDRNTITAQQDEDAAAARQPEPAGA</sequence>
<gene>
    <name evidence="6" type="ORF">EV675_4467</name>
</gene>
<organism evidence="6 7">
    <name type="scientific">Pigmentiphaga kullae</name>
    <dbReference type="NCBI Taxonomy" id="151784"/>
    <lineage>
        <taxon>Bacteria</taxon>
        <taxon>Pseudomonadati</taxon>
        <taxon>Pseudomonadota</taxon>
        <taxon>Betaproteobacteria</taxon>
        <taxon>Burkholderiales</taxon>
        <taxon>Alcaligenaceae</taxon>
        <taxon>Pigmentiphaga</taxon>
    </lineage>
</organism>
<dbReference type="GO" id="GO:0000976">
    <property type="term" value="F:transcription cis-regulatory region binding"/>
    <property type="evidence" value="ECO:0007669"/>
    <property type="project" value="TreeGrafter"/>
</dbReference>
<protein>
    <submittedName>
        <fullName evidence="6">LysR family transcriptional regulator</fullName>
    </submittedName>
</protein>
<dbReference type="InterPro" id="IPR005119">
    <property type="entry name" value="LysR_subst-bd"/>
</dbReference>
<comment type="caution">
    <text evidence="6">The sequence shown here is derived from an EMBL/GenBank/DDBJ whole genome shotgun (WGS) entry which is preliminary data.</text>
</comment>
<dbReference type="Proteomes" id="UP000292445">
    <property type="component" value="Unassembled WGS sequence"/>
</dbReference>
<evidence type="ECO:0000256" key="1">
    <source>
        <dbReference type="ARBA" id="ARBA00009437"/>
    </source>
</evidence>
<dbReference type="OrthoDB" id="5297026at2"/>
<dbReference type="RefSeq" id="WP_130359902.1">
    <property type="nucleotide sequence ID" value="NZ_SGXC01000002.1"/>
</dbReference>
<dbReference type="InterPro" id="IPR036390">
    <property type="entry name" value="WH_DNA-bd_sf"/>
</dbReference>
<dbReference type="SUPFAM" id="SSF46785">
    <property type="entry name" value="Winged helix' DNA-binding domain"/>
    <property type="match status" value="1"/>
</dbReference>
<dbReference type="NCBIfam" id="NF009327">
    <property type="entry name" value="PRK12684.1"/>
    <property type="match status" value="1"/>
</dbReference>
<comment type="similarity">
    <text evidence="1">Belongs to the LysR transcriptional regulatory family.</text>
</comment>
<dbReference type="PANTHER" id="PTHR30126">
    <property type="entry name" value="HTH-TYPE TRANSCRIPTIONAL REGULATOR"/>
    <property type="match status" value="1"/>
</dbReference>
<dbReference type="PANTHER" id="PTHR30126:SF6">
    <property type="entry name" value="HTH-TYPE TRANSCRIPTIONAL REGULATOR CYSB-RELATED"/>
    <property type="match status" value="1"/>
</dbReference>
<dbReference type="AlphaFoldDB" id="A0A4Q7NFN9"/>
<name>A0A4Q7NFN9_9BURK</name>
<evidence type="ECO:0000256" key="2">
    <source>
        <dbReference type="ARBA" id="ARBA00023015"/>
    </source>
</evidence>
<keyword evidence="3" id="KW-0238">DNA-binding</keyword>
<accession>A0A4Q7NFN9</accession>
<proteinExistence type="inferred from homology"/>
<dbReference type="GO" id="GO:0019344">
    <property type="term" value="P:cysteine biosynthetic process"/>
    <property type="evidence" value="ECO:0007669"/>
    <property type="project" value="TreeGrafter"/>
</dbReference>
<keyword evidence="7" id="KW-1185">Reference proteome</keyword>
<evidence type="ECO:0000313" key="6">
    <source>
        <dbReference type="EMBL" id="RZS81839.1"/>
    </source>
</evidence>
<keyword evidence="4" id="KW-0804">Transcription</keyword>
<evidence type="ECO:0000256" key="4">
    <source>
        <dbReference type="ARBA" id="ARBA00023163"/>
    </source>
</evidence>
<keyword evidence="2" id="KW-0805">Transcription regulation</keyword>
<dbReference type="InterPro" id="IPR037423">
    <property type="entry name" value="CysB_PBP2"/>
</dbReference>
<dbReference type="SUPFAM" id="SSF53850">
    <property type="entry name" value="Periplasmic binding protein-like II"/>
    <property type="match status" value="1"/>
</dbReference>
<dbReference type="PRINTS" id="PR00039">
    <property type="entry name" value="HTHLYSR"/>
</dbReference>
<dbReference type="Gene3D" id="3.40.190.10">
    <property type="entry name" value="Periplasmic binding protein-like II"/>
    <property type="match status" value="2"/>
</dbReference>
<dbReference type="CDD" id="cd08413">
    <property type="entry name" value="PBP2_CysB_like"/>
    <property type="match status" value="1"/>
</dbReference>
<dbReference type="InterPro" id="IPR036388">
    <property type="entry name" value="WH-like_DNA-bd_sf"/>
</dbReference>
<evidence type="ECO:0000313" key="7">
    <source>
        <dbReference type="Proteomes" id="UP000292445"/>
    </source>
</evidence>
<reference evidence="6 7" key="1">
    <citation type="submission" date="2019-02" db="EMBL/GenBank/DDBJ databases">
        <title>Genomic Encyclopedia of Type Strains, Phase IV (KMG-IV): sequencing the most valuable type-strain genomes for metagenomic binning, comparative biology and taxonomic classification.</title>
        <authorList>
            <person name="Goeker M."/>
        </authorList>
    </citation>
    <scope>NUCLEOTIDE SEQUENCE [LARGE SCALE GENOMIC DNA]</scope>
    <source>
        <strain evidence="6 7">K24</strain>
    </source>
</reference>
<dbReference type="Pfam" id="PF03466">
    <property type="entry name" value="LysR_substrate"/>
    <property type="match status" value="1"/>
</dbReference>
<feature type="domain" description="HTH lysR-type" evidence="5">
    <location>
        <begin position="1"/>
        <end position="59"/>
    </location>
</feature>